<evidence type="ECO:0000256" key="3">
    <source>
        <dbReference type="ARBA" id="ARBA00008434"/>
    </source>
</evidence>
<accession>A0A0D9YZS5</accession>
<dbReference type="InterPro" id="IPR057982">
    <property type="entry name" value="TPR_NAA35"/>
</dbReference>
<protein>
    <recommendedName>
        <fullName evidence="12">N-alpha-acetyltransferase 35, NatC auxiliary subunit</fullName>
    </recommendedName>
</protein>
<evidence type="ECO:0000256" key="7">
    <source>
        <dbReference type="SAM" id="MobiDB-lite"/>
    </source>
</evidence>
<comment type="similarity">
    <text evidence="2">Belongs to the MAK10 family.</text>
</comment>
<evidence type="ECO:0000256" key="5">
    <source>
        <dbReference type="ARBA" id="ARBA00022980"/>
    </source>
</evidence>
<reference evidence="10" key="1">
    <citation type="submission" date="2015-04" db="UniProtKB">
        <authorList>
            <consortium name="EnsemblPlants"/>
        </authorList>
    </citation>
    <scope>IDENTIFICATION</scope>
</reference>
<dbReference type="AlphaFoldDB" id="A0A0D9YZS5"/>
<dbReference type="EnsemblPlants" id="OGLUM02G37510.1">
    <property type="protein sequence ID" value="OGLUM02G37510.1"/>
    <property type="gene ID" value="OGLUM02G37510"/>
</dbReference>
<comment type="subcellular location">
    <subcellularLocation>
        <location evidence="1">Cytoplasm</location>
    </subcellularLocation>
</comment>
<dbReference type="GO" id="GO:0006412">
    <property type="term" value="P:translation"/>
    <property type="evidence" value="ECO:0007669"/>
    <property type="project" value="InterPro"/>
</dbReference>
<evidence type="ECO:0000313" key="10">
    <source>
        <dbReference type="EnsemblPlants" id="OGLUM02G37510.1"/>
    </source>
</evidence>
<evidence type="ECO:0008006" key="12">
    <source>
        <dbReference type="Google" id="ProtNLM"/>
    </source>
</evidence>
<dbReference type="SUPFAM" id="SSF47060">
    <property type="entry name" value="S15/NS1 RNA-binding domain"/>
    <property type="match status" value="1"/>
</dbReference>
<organism evidence="10">
    <name type="scientific">Oryza glumipatula</name>
    <dbReference type="NCBI Taxonomy" id="40148"/>
    <lineage>
        <taxon>Eukaryota</taxon>
        <taxon>Viridiplantae</taxon>
        <taxon>Streptophyta</taxon>
        <taxon>Embryophyta</taxon>
        <taxon>Tracheophyta</taxon>
        <taxon>Spermatophyta</taxon>
        <taxon>Magnoliopsida</taxon>
        <taxon>Liliopsida</taxon>
        <taxon>Poales</taxon>
        <taxon>Poaceae</taxon>
        <taxon>BOP clade</taxon>
        <taxon>Oryzoideae</taxon>
        <taxon>Oryzeae</taxon>
        <taxon>Oryzinae</taxon>
        <taxon>Oryza</taxon>
    </lineage>
</organism>
<keyword evidence="5" id="KW-0689">Ribosomal protein</keyword>
<dbReference type="Pfam" id="PF00312">
    <property type="entry name" value="Ribosomal_S15"/>
    <property type="match status" value="1"/>
</dbReference>
<feature type="domain" description="NAA35-like N-terminal" evidence="8">
    <location>
        <begin position="391"/>
        <end position="534"/>
    </location>
</feature>
<dbReference type="STRING" id="40148.A0A0D9YZS5"/>
<dbReference type="InterPro" id="IPR000589">
    <property type="entry name" value="Ribosomal_uS15"/>
</dbReference>
<evidence type="ECO:0000256" key="2">
    <source>
        <dbReference type="ARBA" id="ARBA00006289"/>
    </source>
</evidence>
<dbReference type="HOGENOM" id="CLU_288107_0_0_1"/>
<feature type="domain" description="NAA35-like TPR repeats" evidence="9">
    <location>
        <begin position="717"/>
        <end position="1063"/>
    </location>
</feature>
<keyword evidence="6" id="KW-0687">Ribonucleoprotein</keyword>
<feature type="compositionally biased region" description="Basic and acidic residues" evidence="7">
    <location>
        <begin position="190"/>
        <end position="204"/>
    </location>
</feature>
<dbReference type="InterPro" id="IPR007244">
    <property type="entry name" value="Naa35_N"/>
</dbReference>
<dbReference type="InterPro" id="IPR057983">
    <property type="entry name" value="NAA35-like_N"/>
</dbReference>
<dbReference type="CDD" id="cd00353">
    <property type="entry name" value="Ribosomal_S15p_S13e"/>
    <property type="match status" value="1"/>
</dbReference>
<comment type="similarity">
    <text evidence="3">Belongs to the universal ribosomal protein uS15 family.</text>
</comment>
<dbReference type="GO" id="GO:1990904">
    <property type="term" value="C:ribonucleoprotein complex"/>
    <property type="evidence" value="ECO:0007669"/>
    <property type="project" value="UniProtKB-KW"/>
</dbReference>
<evidence type="ECO:0000259" key="8">
    <source>
        <dbReference type="Pfam" id="PF04112"/>
    </source>
</evidence>
<feature type="compositionally biased region" description="Low complexity" evidence="7">
    <location>
        <begin position="108"/>
        <end position="129"/>
    </location>
</feature>
<reference evidence="10" key="2">
    <citation type="submission" date="2018-05" db="EMBL/GenBank/DDBJ databases">
        <title>OgluRS3 (Oryza glumaepatula Reference Sequence Version 3).</title>
        <authorList>
            <person name="Zhang J."/>
            <person name="Kudrna D."/>
            <person name="Lee S."/>
            <person name="Talag J."/>
            <person name="Welchert J."/>
            <person name="Wing R.A."/>
        </authorList>
    </citation>
    <scope>NUCLEOTIDE SEQUENCE [LARGE SCALE GENOMIC DNA]</scope>
</reference>
<evidence type="ECO:0000256" key="1">
    <source>
        <dbReference type="ARBA" id="ARBA00004496"/>
    </source>
</evidence>
<dbReference type="Pfam" id="PF25789">
    <property type="entry name" value="TPR_NAA35"/>
    <property type="match status" value="1"/>
</dbReference>
<feature type="compositionally biased region" description="Polar residues" evidence="7">
    <location>
        <begin position="134"/>
        <end position="154"/>
    </location>
</feature>
<dbReference type="Gene3D" id="1.10.287.10">
    <property type="entry name" value="S15/NS1, RNA-binding"/>
    <property type="match status" value="1"/>
</dbReference>
<dbReference type="Pfam" id="PF04112">
    <property type="entry name" value="Mak10"/>
    <property type="match status" value="1"/>
</dbReference>
<dbReference type="SMART" id="SM01387">
    <property type="entry name" value="Ribosomal_S15"/>
    <property type="match status" value="1"/>
</dbReference>
<feature type="compositionally biased region" description="Low complexity" evidence="7">
    <location>
        <begin position="13"/>
        <end position="25"/>
    </location>
</feature>
<feature type="region of interest" description="Disordered" evidence="7">
    <location>
        <begin position="13"/>
        <end position="204"/>
    </location>
</feature>
<proteinExistence type="inferred from homology"/>
<feature type="compositionally biased region" description="Pro residues" evidence="7">
    <location>
        <begin position="26"/>
        <end position="37"/>
    </location>
</feature>
<dbReference type="eggNOG" id="KOG2343">
    <property type="taxonomic scope" value="Eukaryota"/>
</dbReference>
<dbReference type="Gramene" id="OGLUM02G37510.1">
    <property type="protein sequence ID" value="OGLUM02G37510.1"/>
    <property type="gene ID" value="OGLUM02G37510"/>
</dbReference>
<evidence type="ECO:0000256" key="4">
    <source>
        <dbReference type="ARBA" id="ARBA00022490"/>
    </source>
</evidence>
<evidence type="ECO:0000259" key="9">
    <source>
        <dbReference type="Pfam" id="PF25789"/>
    </source>
</evidence>
<evidence type="ECO:0000256" key="6">
    <source>
        <dbReference type="ARBA" id="ARBA00023274"/>
    </source>
</evidence>
<dbReference type="eggNOG" id="KOG2815">
    <property type="taxonomic scope" value="Eukaryota"/>
</dbReference>
<feature type="compositionally biased region" description="Basic and acidic residues" evidence="7">
    <location>
        <begin position="38"/>
        <end position="52"/>
    </location>
</feature>
<dbReference type="GO" id="GO:0003735">
    <property type="term" value="F:structural constituent of ribosome"/>
    <property type="evidence" value="ECO:0007669"/>
    <property type="project" value="InterPro"/>
</dbReference>
<sequence length="1068" mass="120995">MALRRINLRKKPLLLFPRPFSSSSSPNPPFPPPSPPPNDRDDASPKPGEGEGRNPAASLFQDLRDRLMSTPSHLPSRRIPTAPPPRPSGNAEPVASIDDIRRQLESYRGSLAARGAPPGSSPDGAAPSLLDLVRSTSSPTSPQGPNSGHFSSLAESLRNLPSGRQPQQRRQPRSTTPFLSPTAHPIFGRELGENARKAEGKEENSAIELKKEYSYAELGKKLGQLRPSGAGNDGKEWFSLEELQGRIAKLANLDIADDMRLGGQYVALRKSLLGIQADQKTKDDIKKTRSKFAPKVLIGYCFSQYFHPDHMSSEEKMKLELQREMNVTIVLDKHSRKGLQDMVQRRKKYLKYLRRTDWDSYCLVLSKLGLRDVPEYKAPDYKNKSTNLQDGELIHGENFSLFGAMSALEIMDPKMDCGIEKSGYYSIDEAIEDGIAPVPLSLDRTLDIQRTLDVMDHLFSCEATWHKGHTLAQTVFTCIYLMRMERTSSHAILNSFCRILRATCYAVVSVVSTARTHEEEDLFTMSFGLPLRDEGDEKCLSILNSVEETIARQLRACKAQALSKKKTLEDVGFTLLLYIVKFIAAGLESLQDNPDLEEDYCRALLCRLRFRKHFYHVVTCLRRPHGRGLELARKHVASCLTELSLMLKSRDLLRSQSNNTQQQGDEICTTASGVRPVGFDASLNSRLLSPAPPRAVKLLSWSDAIRYFEKLLRDLDIICSSPLDPVLENVLHFVVQFQKSVPDLVPRAFLQTLLVQDGKLYGRDLSCDVISRALSLPDIIGDKEFQMNEFVVQLGQLVINLLKILCTNTAWQRRKLGKSLQDWSTISIQLEFALKREFGETRNVLPHENMCMRVSKQLLVWTQEHTYWVAYRFLILGFELDLYSPSEYCMVYWYMYVVLMKLIEQMQLRILASNENSRRKGKKKKDHSKDSSRDTAFPSSCLLLQCYVLLSEGLSMRFIQHFDLLQKARLPEHITYYSFRESASHASIADLTKYNFFKEIHKITPSLRGSFASEPEKLAEIRQIEQVAEHNRIALNIISQLGAGDPSLRVSFEFTHHPHFAVAVVKRS</sequence>
<dbReference type="PANTHER" id="PTHR21373">
    <property type="entry name" value="GLUCOSE REPRESSIBLE PROTEIN MAK10"/>
    <property type="match status" value="1"/>
</dbReference>
<dbReference type="GO" id="GO:0031417">
    <property type="term" value="C:NatC complex"/>
    <property type="evidence" value="ECO:0007669"/>
    <property type="project" value="InterPro"/>
</dbReference>
<name>A0A0D9YZS5_9ORYZ</name>
<dbReference type="InterPro" id="IPR009068">
    <property type="entry name" value="uS15_NS1_RNA-bd_sf"/>
</dbReference>
<dbReference type="Proteomes" id="UP000026961">
    <property type="component" value="Chromosome 2"/>
</dbReference>
<dbReference type="PANTHER" id="PTHR21373:SF0">
    <property type="entry name" value="N-ALPHA-ACETYLTRANSFERASE 35, NATC AUXILIARY SUBUNIT"/>
    <property type="match status" value="1"/>
</dbReference>
<dbReference type="GO" id="GO:0005840">
    <property type="term" value="C:ribosome"/>
    <property type="evidence" value="ECO:0007669"/>
    <property type="project" value="UniProtKB-KW"/>
</dbReference>
<evidence type="ECO:0000313" key="11">
    <source>
        <dbReference type="Proteomes" id="UP000026961"/>
    </source>
</evidence>
<keyword evidence="4" id="KW-0963">Cytoplasm</keyword>
<keyword evidence="11" id="KW-1185">Reference proteome</keyword>